<dbReference type="InParanoid" id="A0A5E4GFN5"/>
<dbReference type="Gene3D" id="3.30.420.10">
    <property type="entry name" value="Ribonuclease H-like superfamily/Ribonuclease H"/>
    <property type="match status" value="1"/>
</dbReference>
<sequence>FDLEIQDKKGSENVVADHLSRLIIPAATEADSLPLSESFPNEQLFAVKIDTPWFADIVNYLAKGVVHPDFSYQQKKKFLFDACDRCQRVGNQSRRNEMPQQSILIVELFDVWGIDFMGPFPSSNGHQYILVAVEYVSKWVEAIAAQTNQGSVILKFLQGVIFPRFGIPRVILSDGGKHFINKPFANLLAKYGINHRVATPYHPQTSGQVEVSNREIKRILEKTVSSTRKDWSFKLNDALWAYRTAYKTPIGMSPFRLVYGKACHLPMELEHKAYWAIKELNFAYDSAGEKRKLQLNELEEIRQGAYDSSRIYKERTKAFHDSQILRKEFQPGQKVLLFSSRLKLFPGKLKSRWTGPYLVTQVFPHGAVQITNEDKGNTFK</sequence>
<dbReference type="Gramene" id="VVA38450">
    <property type="protein sequence ID" value="VVA38450"/>
    <property type="gene ID" value="Prudul26B012312"/>
</dbReference>
<dbReference type="InterPro" id="IPR001584">
    <property type="entry name" value="Integrase_cat-core"/>
</dbReference>
<feature type="domain" description="Integrase catalytic" evidence="1">
    <location>
        <begin position="95"/>
        <end position="262"/>
    </location>
</feature>
<dbReference type="GO" id="GO:0015074">
    <property type="term" value="P:DNA integration"/>
    <property type="evidence" value="ECO:0007669"/>
    <property type="project" value="InterPro"/>
</dbReference>
<dbReference type="EMBL" id="CABIKO010000643">
    <property type="protein sequence ID" value="VVA38450.1"/>
    <property type="molecule type" value="Genomic_DNA"/>
</dbReference>
<dbReference type="SUPFAM" id="SSF53098">
    <property type="entry name" value="Ribonuclease H-like"/>
    <property type="match status" value="1"/>
</dbReference>
<dbReference type="InterPro" id="IPR012337">
    <property type="entry name" value="RNaseH-like_sf"/>
</dbReference>
<dbReference type="Pfam" id="PF00665">
    <property type="entry name" value="rve"/>
    <property type="match status" value="1"/>
</dbReference>
<protein>
    <submittedName>
        <fullName evidence="2">PREDICTED: LOW QUALITY PROTEIN</fullName>
    </submittedName>
</protein>
<dbReference type="GO" id="GO:0003676">
    <property type="term" value="F:nucleic acid binding"/>
    <property type="evidence" value="ECO:0007669"/>
    <property type="project" value="InterPro"/>
</dbReference>
<dbReference type="Proteomes" id="UP000327085">
    <property type="component" value="Chromosome 1"/>
</dbReference>
<dbReference type="InterPro" id="IPR036397">
    <property type="entry name" value="RNaseH_sf"/>
</dbReference>
<dbReference type="OMA" id="RIKESYW"/>
<reference evidence="3" key="1">
    <citation type="journal article" date="2020" name="Plant J.">
        <title>Transposons played a major role in the diversification between the closely related almond and peach genomes: results from the almond genome sequence.</title>
        <authorList>
            <person name="Alioto T."/>
            <person name="Alexiou K.G."/>
            <person name="Bardil A."/>
            <person name="Barteri F."/>
            <person name="Castanera R."/>
            <person name="Cruz F."/>
            <person name="Dhingra A."/>
            <person name="Duval H."/>
            <person name="Fernandez I Marti A."/>
            <person name="Frias L."/>
            <person name="Galan B."/>
            <person name="Garcia J.L."/>
            <person name="Howad W."/>
            <person name="Gomez-Garrido J."/>
            <person name="Gut M."/>
            <person name="Julca I."/>
            <person name="Morata J."/>
            <person name="Puigdomenech P."/>
            <person name="Ribeca P."/>
            <person name="Rubio Cabetas M.J."/>
            <person name="Vlasova A."/>
            <person name="Wirthensohn M."/>
            <person name="Garcia-Mas J."/>
            <person name="Gabaldon T."/>
            <person name="Casacuberta J.M."/>
            <person name="Arus P."/>
        </authorList>
    </citation>
    <scope>NUCLEOTIDE SEQUENCE [LARGE SCALE GENOMIC DNA]</scope>
    <source>
        <strain evidence="3">cv. Texas</strain>
    </source>
</reference>
<dbReference type="InterPro" id="IPR052160">
    <property type="entry name" value="Gypsy_RT_Integrase-like"/>
</dbReference>
<organism evidence="2 3">
    <name type="scientific">Prunus dulcis</name>
    <name type="common">Almond</name>
    <name type="synonym">Amygdalus dulcis</name>
    <dbReference type="NCBI Taxonomy" id="3755"/>
    <lineage>
        <taxon>Eukaryota</taxon>
        <taxon>Viridiplantae</taxon>
        <taxon>Streptophyta</taxon>
        <taxon>Embryophyta</taxon>
        <taxon>Tracheophyta</taxon>
        <taxon>Spermatophyta</taxon>
        <taxon>Magnoliopsida</taxon>
        <taxon>eudicotyledons</taxon>
        <taxon>Gunneridae</taxon>
        <taxon>Pentapetalae</taxon>
        <taxon>rosids</taxon>
        <taxon>fabids</taxon>
        <taxon>Rosales</taxon>
        <taxon>Rosaceae</taxon>
        <taxon>Amygdaloideae</taxon>
        <taxon>Amygdaleae</taxon>
        <taxon>Prunus</taxon>
    </lineage>
</organism>
<dbReference type="PROSITE" id="PS50994">
    <property type="entry name" value="INTEGRASE"/>
    <property type="match status" value="1"/>
</dbReference>
<evidence type="ECO:0000313" key="3">
    <source>
        <dbReference type="Proteomes" id="UP000327085"/>
    </source>
</evidence>
<evidence type="ECO:0000259" key="1">
    <source>
        <dbReference type="PROSITE" id="PS50994"/>
    </source>
</evidence>
<feature type="non-terminal residue" evidence="2">
    <location>
        <position position="1"/>
    </location>
</feature>
<evidence type="ECO:0000313" key="2">
    <source>
        <dbReference type="EMBL" id="VVA38450.1"/>
    </source>
</evidence>
<feature type="non-terminal residue" evidence="2">
    <location>
        <position position="380"/>
    </location>
</feature>
<proteinExistence type="predicted"/>
<dbReference type="PANTHER" id="PTHR47266">
    <property type="entry name" value="ENDONUCLEASE-RELATED"/>
    <property type="match status" value="1"/>
</dbReference>
<dbReference type="AlphaFoldDB" id="A0A5E4GFN5"/>
<accession>A0A5E4GFN5</accession>
<name>A0A5E4GFN5_PRUDU</name>
<gene>
    <name evidence="2" type="ORF">ALMOND_2B012312</name>
</gene>